<keyword evidence="3" id="KW-0813">Transport</keyword>
<proteinExistence type="inferred from homology"/>
<evidence type="ECO:0000256" key="9">
    <source>
        <dbReference type="SAM" id="Phobius"/>
    </source>
</evidence>
<comment type="subcellular location">
    <subcellularLocation>
        <location evidence="1">Cell membrane</location>
        <topology evidence="1">Multi-pass membrane protein</topology>
    </subcellularLocation>
</comment>
<feature type="transmembrane region" description="Helical" evidence="9">
    <location>
        <begin position="137"/>
        <end position="159"/>
    </location>
</feature>
<feature type="transmembrane region" description="Helical" evidence="9">
    <location>
        <begin position="96"/>
        <end position="117"/>
    </location>
</feature>
<evidence type="ECO:0000256" key="2">
    <source>
        <dbReference type="ARBA" id="ARBA00008583"/>
    </source>
</evidence>
<evidence type="ECO:0000256" key="3">
    <source>
        <dbReference type="ARBA" id="ARBA00022448"/>
    </source>
</evidence>
<keyword evidence="8 9" id="KW-0472">Membrane</keyword>
<feature type="transmembrane region" description="Helical" evidence="9">
    <location>
        <begin position="370"/>
        <end position="386"/>
    </location>
</feature>
<dbReference type="PANTHER" id="PTHR43495:SF4">
    <property type="entry name" value="AROMATIC AMINO ACID TRANSPORT PROTEIN AROP"/>
    <property type="match status" value="1"/>
</dbReference>
<keyword evidence="6" id="KW-0029">Amino-acid transport</keyword>
<evidence type="ECO:0000313" key="11">
    <source>
        <dbReference type="EMBL" id="MDV5088893.1"/>
    </source>
</evidence>
<dbReference type="PIRSF" id="PIRSF006060">
    <property type="entry name" value="AA_transporter"/>
    <property type="match status" value="1"/>
</dbReference>
<dbReference type="Pfam" id="PF00324">
    <property type="entry name" value="AA_permease"/>
    <property type="match status" value="1"/>
</dbReference>
<dbReference type="EMBL" id="JAWJZB010000010">
    <property type="protein sequence ID" value="MDV5088893.1"/>
    <property type="molecule type" value="Genomic_DNA"/>
</dbReference>
<evidence type="ECO:0000256" key="6">
    <source>
        <dbReference type="ARBA" id="ARBA00022970"/>
    </source>
</evidence>
<feature type="transmembrane region" description="Helical" evidence="9">
    <location>
        <begin position="179"/>
        <end position="197"/>
    </location>
</feature>
<gene>
    <name evidence="11" type="ORF">RVY80_08660</name>
</gene>
<evidence type="ECO:0000256" key="7">
    <source>
        <dbReference type="ARBA" id="ARBA00022989"/>
    </source>
</evidence>
<organism evidence="11 12">
    <name type="scientific">Veillonella absiana</name>
    <dbReference type="NCBI Taxonomy" id="3079305"/>
    <lineage>
        <taxon>Bacteria</taxon>
        <taxon>Bacillati</taxon>
        <taxon>Bacillota</taxon>
        <taxon>Negativicutes</taxon>
        <taxon>Veillonellales</taxon>
        <taxon>Veillonellaceae</taxon>
        <taxon>Veillonella</taxon>
    </lineage>
</organism>
<dbReference type="RefSeq" id="WP_317330273.1">
    <property type="nucleotide sequence ID" value="NZ_JAWJZA010000042.1"/>
</dbReference>
<evidence type="ECO:0000256" key="1">
    <source>
        <dbReference type="ARBA" id="ARBA00004651"/>
    </source>
</evidence>
<feature type="transmembrane region" description="Helical" evidence="9">
    <location>
        <begin position="217"/>
        <end position="238"/>
    </location>
</feature>
<evidence type="ECO:0000256" key="8">
    <source>
        <dbReference type="ARBA" id="ARBA00023136"/>
    </source>
</evidence>
<dbReference type="Proteomes" id="UP001272515">
    <property type="component" value="Unassembled WGS sequence"/>
</dbReference>
<feature type="transmembrane region" description="Helical" evidence="9">
    <location>
        <begin position="342"/>
        <end position="364"/>
    </location>
</feature>
<evidence type="ECO:0000313" key="12">
    <source>
        <dbReference type="Proteomes" id="UP001272515"/>
    </source>
</evidence>
<dbReference type="Gene3D" id="1.20.1740.10">
    <property type="entry name" value="Amino acid/polyamine transporter I"/>
    <property type="match status" value="1"/>
</dbReference>
<reference evidence="11 12" key="1">
    <citation type="submission" date="2023-10" db="EMBL/GenBank/DDBJ databases">
        <title>Veillonella sp. nov., isolated from a pig farm feces dump.</title>
        <authorList>
            <person name="Chang Y.-H."/>
        </authorList>
    </citation>
    <scope>NUCLEOTIDE SEQUENCE [LARGE SCALE GENOMIC DNA]</scope>
    <source>
        <strain evidence="11 12">YH-vei2233</strain>
    </source>
</reference>
<keyword evidence="4" id="KW-1003">Cell membrane</keyword>
<sequence length="402" mass="45178">MRMLGEMTVHEPVGGGYVYYADKYLGGFAAYLLGWNYWIIYLLLSMAEVAACTVYLAFCFSDIPTWATSLFCIILIAGINSMHVRFYGETEFVSSLIKVSAIILIIVFGLYIAFAEMGPFPQNFHNLWNYGGFMPNGIWGLLQSIVIVIFAFAGIELVAIASGEAENPEKNIPMSINQIVIRIMLFYIGTMVVLMTLSPWNEVGLNASPFVQIFESIGIPAVAHILNFVVLISALSVYNSVMYSNPRFLYDLAKAKNAPKMFLRLSKHGVPVVGTLFTAGLTLFIVFLSLIYPSAGEIFMLLLSYFVAGILMCWATIILTHLKFRQKMEREGRMAEVKFKSIGYPIVNYISLACLFGVAVIMWFTESMHNVPYAIPVWFAILYGTYKLNPNNKDRKQLHEEV</sequence>
<comment type="similarity">
    <text evidence="2">Belongs to the amino acid-polyamine-organocation (APC) superfamily. Amino acid transporter (AAT) (TC 2.A.3.1) family.</text>
</comment>
<feature type="domain" description="Amino acid permease/ SLC12A" evidence="10">
    <location>
        <begin position="1"/>
        <end position="394"/>
    </location>
</feature>
<keyword evidence="12" id="KW-1185">Reference proteome</keyword>
<feature type="transmembrane region" description="Helical" evidence="9">
    <location>
        <begin position="298"/>
        <end position="322"/>
    </location>
</feature>
<keyword evidence="7 9" id="KW-1133">Transmembrane helix</keyword>
<evidence type="ECO:0000259" key="10">
    <source>
        <dbReference type="Pfam" id="PF00324"/>
    </source>
</evidence>
<accession>A0ABU3ZAG1</accession>
<keyword evidence="5 9" id="KW-0812">Transmembrane</keyword>
<dbReference type="InterPro" id="IPR004841">
    <property type="entry name" value="AA-permease/SLC12A_dom"/>
</dbReference>
<comment type="caution">
    <text evidence="11">The sequence shown here is derived from an EMBL/GenBank/DDBJ whole genome shotgun (WGS) entry which is preliminary data.</text>
</comment>
<evidence type="ECO:0000256" key="5">
    <source>
        <dbReference type="ARBA" id="ARBA00022692"/>
    </source>
</evidence>
<dbReference type="PANTHER" id="PTHR43495">
    <property type="entry name" value="GABA PERMEASE"/>
    <property type="match status" value="1"/>
</dbReference>
<protein>
    <submittedName>
        <fullName evidence="11">Amino acid permease</fullName>
    </submittedName>
</protein>
<feature type="transmembrane region" description="Helical" evidence="9">
    <location>
        <begin position="270"/>
        <end position="292"/>
    </location>
</feature>
<evidence type="ECO:0000256" key="4">
    <source>
        <dbReference type="ARBA" id="ARBA00022475"/>
    </source>
</evidence>
<name>A0ABU3ZAG1_9FIRM</name>
<feature type="transmembrane region" description="Helical" evidence="9">
    <location>
        <begin position="64"/>
        <end position="84"/>
    </location>
</feature>